<feature type="compositionally biased region" description="Polar residues" evidence="1">
    <location>
        <begin position="622"/>
        <end position="637"/>
    </location>
</feature>
<dbReference type="GO" id="GO:0030424">
    <property type="term" value="C:axon"/>
    <property type="evidence" value="ECO:0007669"/>
    <property type="project" value="TreeGrafter"/>
</dbReference>
<feature type="compositionally biased region" description="Basic residues" evidence="1">
    <location>
        <begin position="638"/>
        <end position="647"/>
    </location>
</feature>
<feature type="region of interest" description="Disordered" evidence="1">
    <location>
        <begin position="621"/>
        <end position="650"/>
    </location>
</feature>
<feature type="region of interest" description="Disordered" evidence="1">
    <location>
        <begin position="391"/>
        <end position="424"/>
    </location>
</feature>
<feature type="domain" description="Cation channel complex component UNC80 N-terminal" evidence="2">
    <location>
        <begin position="848"/>
        <end position="1027"/>
    </location>
</feature>
<gene>
    <name evidence="3" type="ORF">WN48_09763</name>
</gene>
<accession>A0A310SE66</accession>
<feature type="compositionally biased region" description="Basic and acidic residues" evidence="1">
    <location>
        <begin position="666"/>
        <end position="677"/>
    </location>
</feature>
<dbReference type="OrthoDB" id="5584001at2759"/>
<dbReference type="Proteomes" id="UP000250275">
    <property type="component" value="Unassembled WGS sequence"/>
</dbReference>
<feature type="region of interest" description="Disordered" evidence="1">
    <location>
        <begin position="46"/>
        <end position="73"/>
    </location>
</feature>
<sequence>MDQSKYIEVRIFEPVTEIPTSDTREYSIKTLSTIHECDNLKASGSHIRNNTQKKVPHSTNPNPNVKSYSSAKQTVDVLRNPERPFDIDLLLRYYACNSDMEKSIHKVIAKMEDQVCKDVDQGPLIELGAVCRICDLLRDPSAQKPCSFRFHEILARVQSLIRRCSRERLEQVLSNDPSLKICQHCGVISCSNSPSVLADPCRSPPKTSYFLSTQMFPDIVDNGDDAKTYRQTKRINPRSEQATKHVDKYYNIRRNANRPLYKERGANNGRAYGSREVSLTVKRENNFHMNTPRRIETMVAERENDHVVQEIHLENRGRIISDNLNLTSNLTHDRRFNRVDCKEKFMDNLPNRNNSIISNFRPTNKWRKVSKDQLGMNECKEEVLRDILYEQPGPRLDQSNPRDCTSLNSEHGVGSKQNQSTNVVDDATSSANVLTYLAGRLKSIDSGKKEFVSQPGEKASIHSGHPANKRSFVLHRARGHDPRLDSEFLTLEKLVPADKIARDSRREIFYKAQHHSEHCKYVHPVRRGNQFRSFTCLMEDDSLENCIDTPVTLAQTIESNTTVVSSSSAENMIREWVKAPGASIQEACKSSEAWKPSTSILNVARRRFWAKEKIVNCPKASNEVQPNLTSPSGSKVSSKNRKYRHPNRQTISSMLTGGFKLWHSKDSMASKSNESKSKKMVSRGNEKRFGKHLFESLKSIRSAKSSKSKETSEKPLMSFGSSLPGDVKDVARRIIYNESSLRNTMMEKGNHENMDDVLLLYRKVLESTEQMDWRSFQRFVEDLHPEKRDLWRDICRVIDDKVKRINEEEDGSAEICIEITSIPFQGANERRTCSNEIVFEMDITLADVERYLGRQLPSTEKEQLDTLQRTSEVIKVRNDDSLEKVLVQNLHNDLTPSLSLILGTVPRWRLIQTANVLHATANLLHNRKDFQTLGAMETTLLYILHWILLDAAEECAETDADPGNPFYYLFSIPTMSLFVYLFAPLCNHLKDIDFKANLRLENGLKIWSAMYECRHPDTPCFTTPCRIKPQALWSRSFKTYKQHQMSDDVFIGGNVESPPSQSVSAFSDQSGDKSLPAKQLEDDNIWVSSPKDTVFPETIPEESSGAEDEHVVIFRLPSLSESEKALDGGEASIFHVAMGRTTGFSKLTIEQVTAISALDTCRQYQEKTMSIGSGEKEKEDLKTEKESQDTSKTKGSITRVPGDSGGMGLGCSCSVVDADVRAATFLDVAVLRCLFVPQWQEEGVYWALQFLYHRLRMINEETSVQQMPRRRSNSLPIPKIEVSIYQSPESKKKDVSKDFMEVPEVRDVSLLAGHDGDTSHTRRASEKSKKRMKMADLKAFVETKLLSKSEKALEKIGQDDSKMLFEQLLAWYRFPKIIFRKRIPITRSHHVEVATHRDPTCALVAQPAGAVCINGTLT</sequence>
<dbReference type="GO" id="GO:0055080">
    <property type="term" value="P:monoatomic cation homeostasis"/>
    <property type="evidence" value="ECO:0007669"/>
    <property type="project" value="TreeGrafter"/>
</dbReference>
<reference evidence="3 4" key="1">
    <citation type="submission" date="2015-07" db="EMBL/GenBank/DDBJ databases">
        <title>The genome of Eufriesea mexicana.</title>
        <authorList>
            <person name="Pan H."/>
            <person name="Kapheim K."/>
        </authorList>
    </citation>
    <scope>NUCLEOTIDE SEQUENCE [LARGE SCALE GENOMIC DNA]</scope>
    <source>
        <strain evidence="3">0111107269</strain>
        <tissue evidence="3">Whole body</tissue>
    </source>
</reference>
<dbReference type="GO" id="GO:0005261">
    <property type="term" value="F:monoatomic cation channel activity"/>
    <property type="evidence" value="ECO:0007669"/>
    <property type="project" value="TreeGrafter"/>
</dbReference>
<dbReference type="GO" id="GO:0034703">
    <property type="term" value="C:cation channel complex"/>
    <property type="evidence" value="ECO:0007669"/>
    <property type="project" value="TreeGrafter"/>
</dbReference>
<feature type="region of interest" description="Disordered" evidence="1">
    <location>
        <begin position="700"/>
        <end position="720"/>
    </location>
</feature>
<dbReference type="EMBL" id="KQ760761">
    <property type="protein sequence ID" value="OAD59149.1"/>
    <property type="molecule type" value="Genomic_DNA"/>
</dbReference>
<feature type="compositionally biased region" description="Polar residues" evidence="1">
    <location>
        <begin position="397"/>
        <end position="424"/>
    </location>
</feature>
<proteinExistence type="predicted"/>
<dbReference type="PANTHER" id="PTHR31781">
    <property type="entry name" value="UNC80"/>
    <property type="match status" value="1"/>
</dbReference>
<evidence type="ECO:0000256" key="1">
    <source>
        <dbReference type="SAM" id="MobiDB-lite"/>
    </source>
</evidence>
<dbReference type="InterPro" id="IPR031542">
    <property type="entry name" value="UNC80_N"/>
</dbReference>
<dbReference type="PANTHER" id="PTHR31781:SF1">
    <property type="entry name" value="PROTEIN UNC-80 HOMOLOG"/>
    <property type="match status" value="1"/>
</dbReference>
<name>A0A310SE66_9HYME</name>
<dbReference type="Pfam" id="PF15778">
    <property type="entry name" value="UNC80_N"/>
    <property type="match status" value="1"/>
</dbReference>
<evidence type="ECO:0000313" key="4">
    <source>
        <dbReference type="Proteomes" id="UP000250275"/>
    </source>
</evidence>
<evidence type="ECO:0000313" key="3">
    <source>
        <dbReference type="EMBL" id="OAD59149.1"/>
    </source>
</evidence>
<feature type="region of interest" description="Disordered" evidence="1">
    <location>
        <begin position="1169"/>
        <end position="1201"/>
    </location>
</feature>
<feature type="region of interest" description="Disordered" evidence="1">
    <location>
        <begin position="666"/>
        <end position="685"/>
    </location>
</feature>
<feature type="compositionally biased region" description="Basic and acidic residues" evidence="1">
    <location>
        <begin position="1174"/>
        <end position="1192"/>
    </location>
</feature>
<evidence type="ECO:0000259" key="2">
    <source>
        <dbReference type="Pfam" id="PF15778"/>
    </source>
</evidence>
<protein>
    <submittedName>
        <fullName evidence="3">Protein unc-80 like protein</fullName>
    </submittedName>
</protein>
<keyword evidence="4" id="KW-1185">Reference proteome</keyword>
<organism evidence="3 4">
    <name type="scientific">Eufriesea mexicana</name>
    <dbReference type="NCBI Taxonomy" id="516756"/>
    <lineage>
        <taxon>Eukaryota</taxon>
        <taxon>Metazoa</taxon>
        <taxon>Ecdysozoa</taxon>
        <taxon>Arthropoda</taxon>
        <taxon>Hexapoda</taxon>
        <taxon>Insecta</taxon>
        <taxon>Pterygota</taxon>
        <taxon>Neoptera</taxon>
        <taxon>Endopterygota</taxon>
        <taxon>Hymenoptera</taxon>
        <taxon>Apocrita</taxon>
        <taxon>Aculeata</taxon>
        <taxon>Apoidea</taxon>
        <taxon>Anthophila</taxon>
        <taxon>Apidae</taxon>
        <taxon>Eufriesea</taxon>
    </lineage>
</organism>